<proteinExistence type="predicted"/>
<accession>A0A2R4AP99</accession>
<evidence type="ECO:0000313" key="2">
    <source>
        <dbReference type="Proteomes" id="UP000244337"/>
    </source>
</evidence>
<keyword evidence="2" id="KW-1185">Reference proteome</keyword>
<evidence type="ECO:0000313" key="1">
    <source>
        <dbReference type="EMBL" id="AVR76858.1"/>
    </source>
</evidence>
<dbReference type="KEGG" id="vg:64947614"/>
<dbReference type="RefSeq" id="YP_010063803.1">
    <property type="nucleotide sequence ID" value="NC_054809.1"/>
</dbReference>
<gene>
    <name evidence="1" type="primary">90</name>
    <name evidence="1" type="ORF">SEA_FAMEO_90</name>
</gene>
<dbReference type="Proteomes" id="UP000244337">
    <property type="component" value="Segment"/>
</dbReference>
<dbReference type="GeneID" id="64947614"/>
<protein>
    <submittedName>
        <fullName evidence="1">Uncharacterized protein</fullName>
    </submittedName>
</protein>
<name>A0A2R4AP99_9CAUD</name>
<dbReference type="EMBL" id="MH051252">
    <property type="protein sequence ID" value="AVR76858.1"/>
    <property type="molecule type" value="Genomic_DNA"/>
</dbReference>
<reference evidence="1 2" key="1">
    <citation type="submission" date="2018-03" db="EMBL/GenBank/DDBJ databases">
        <authorList>
            <person name="Ivantchouk A."/>
            <person name="Walborn K.J."/>
            <person name="Pilkerton N."/>
            <person name="Manfredi N."/>
            <person name="Lippolt M."/>
            <person name="Jennings S."/>
            <person name="Bailey C."/>
            <person name="Frazer T."/>
            <person name="Hein J."/>
            <person name="Lauffer R.J."/>
            <person name="Meher C."/>
            <person name="Washington J.M."/>
            <person name="Garlena R.A."/>
            <person name="Russell D.A."/>
            <person name="Pope W.H."/>
            <person name="Jacobs-Sera D."/>
            <person name="Hendrix R.W."/>
            <person name="Hatfull G.F."/>
        </authorList>
    </citation>
    <scope>NUCLEOTIDE SEQUENCE [LARGE SCALE GENOMIC DNA]</scope>
</reference>
<sequence>MTFTRRQDMAQIQHIDMKGGRYTFDVDIYAVVWNEHITYGERQLRAIVAEETGCDSIRDIAQELSRFELIGMLADFETARQGKDNY</sequence>
<organism evidence="1 2">
    <name type="scientific">Mycobacterium phage Fameo</name>
    <dbReference type="NCBI Taxonomy" id="2126943"/>
    <lineage>
        <taxon>Viruses</taxon>
        <taxon>Duplodnaviria</taxon>
        <taxon>Heunggongvirae</taxon>
        <taxon>Uroviricota</taxon>
        <taxon>Caudoviricetes</taxon>
        <taxon>Turbidovirus</taxon>
        <taxon>Turbidovirus fameo</taxon>
    </lineage>
</organism>